<sequence length="73" mass="7977">MIPVKTHPPKHYPNCGSTDINSVVGKNNQGSAIHDTCCENCMWSGDISPDSDLRIKEWMDQVQSSGGKANDTE</sequence>
<gene>
    <name evidence="1" type="ORF">S01H1_57904</name>
</gene>
<name>X0VT20_9ZZZZ</name>
<organism evidence="1">
    <name type="scientific">marine sediment metagenome</name>
    <dbReference type="NCBI Taxonomy" id="412755"/>
    <lineage>
        <taxon>unclassified sequences</taxon>
        <taxon>metagenomes</taxon>
        <taxon>ecological metagenomes</taxon>
    </lineage>
</organism>
<protein>
    <submittedName>
        <fullName evidence="1">Uncharacterized protein</fullName>
    </submittedName>
</protein>
<dbReference type="EMBL" id="BARS01037794">
    <property type="protein sequence ID" value="GAG15593.1"/>
    <property type="molecule type" value="Genomic_DNA"/>
</dbReference>
<evidence type="ECO:0000313" key="1">
    <source>
        <dbReference type="EMBL" id="GAG15593.1"/>
    </source>
</evidence>
<dbReference type="AlphaFoldDB" id="X0VT20"/>
<comment type="caution">
    <text evidence="1">The sequence shown here is derived from an EMBL/GenBank/DDBJ whole genome shotgun (WGS) entry which is preliminary data.</text>
</comment>
<accession>X0VT20</accession>
<proteinExistence type="predicted"/>
<reference evidence="1" key="1">
    <citation type="journal article" date="2014" name="Front. Microbiol.">
        <title>High frequency of phylogenetically diverse reductive dehalogenase-homologous genes in deep subseafloor sedimentary metagenomes.</title>
        <authorList>
            <person name="Kawai M."/>
            <person name="Futagami T."/>
            <person name="Toyoda A."/>
            <person name="Takaki Y."/>
            <person name="Nishi S."/>
            <person name="Hori S."/>
            <person name="Arai W."/>
            <person name="Tsubouchi T."/>
            <person name="Morono Y."/>
            <person name="Uchiyama I."/>
            <person name="Ito T."/>
            <person name="Fujiyama A."/>
            <person name="Inagaki F."/>
            <person name="Takami H."/>
        </authorList>
    </citation>
    <scope>NUCLEOTIDE SEQUENCE</scope>
    <source>
        <strain evidence="1">Expedition CK06-06</strain>
    </source>
</reference>